<evidence type="ECO:0000313" key="13">
    <source>
        <dbReference type="EMBL" id="KAF7281066.1"/>
    </source>
</evidence>
<evidence type="ECO:0000256" key="1">
    <source>
        <dbReference type="ARBA" id="ARBA00004613"/>
    </source>
</evidence>
<evidence type="ECO:0000256" key="9">
    <source>
        <dbReference type="ARBA" id="ARBA00055847"/>
    </source>
</evidence>
<feature type="signal peptide" evidence="12">
    <location>
        <begin position="1"/>
        <end position="16"/>
    </location>
</feature>
<keyword evidence="4" id="KW-0121">Carboxypeptidase</keyword>
<dbReference type="Proteomes" id="UP000625711">
    <property type="component" value="Unassembled WGS sequence"/>
</dbReference>
<dbReference type="PANTHER" id="PTHR11802">
    <property type="entry name" value="SERINE PROTEASE FAMILY S10 SERINE CARBOXYPEPTIDASE"/>
    <property type="match status" value="1"/>
</dbReference>
<evidence type="ECO:0000256" key="8">
    <source>
        <dbReference type="ARBA" id="ARBA00023180"/>
    </source>
</evidence>
<reference evidence="13" key="1">
    <citation type="submission" date="2020-08" db="EMBL/GenBank/DDBJ databases">
        <title>Genome sequencing and assembly of the red palm weevil Rhynchophorus ferrugineus.</title>
        <authorList>
            <person name="Dias G.B."/>
            <person name="Bergman C.M."/>
            <person name="Manee M."/>
        </authorList>
    </citation>
    <scope>NUCLEOTIDE SEQUENCE</scope>
    <source>
        <strain evidence="13">AA-2017</strain>
        <tissue evidence="13">Whole larva</tissue>
    </source>
</reference>
<keyword evidence="7" id="KW-0378">Hydrolase</keyword>
<evidence type="ECO:0000256" key="5">
    <source>
        <dbReference type="ARBA" id="ARBA00022670"/>
    </source>
</evidence>
<dbReference type="InterPro" id="IPR029058">
    <property type="entry name" value="AB_hydrolase_fold"/>
</dbReference>
<dbReference type="OrthoDB" id="443318at2759"/>
<evidence type="ECO:0000256" key="6">
    <source>
        <dbReference type="ARBA" id="ARBA00022729"/>
    </source>
</evidence>
<name>A0A834ME11_RHYFE</name>
<organism evidence="13 14">
    <name type="scientific">Rhynchophorus ferrugineus</name>
    <name type="common">Red palm weevil</name>
    <name type="synonym">Curculio ferrugineus</name>
    <dbReference type="NCBI Taxonomy" id="354439"/>
    <lineage>
        <taxon>Eukaryota</taxon>
        <taxon>Metazoa</taxon>
        <taxon>Ecdysozoa</taxon>
        <taxon>Arthropoda</taxon>
        <taxon>Hexapoda</taxon>
        <taxon>Insecta</taxon>
        <taxon>Pterygota</taxon>
        <taxon>Neoptera</taxon>
        <taxon>Endopterygota</taxon>
        <taxon>Coleoptera</taxon>
        <taxon>Polyphaga</taxon>
        <taxon>Cucujiformia</taxon>
        <taxon>Curculionidae</taxon>
        <taxon>Dryophthorinae</taxon>
        <taxon>Rhynchophorus</taxon>
    </lineage>
</organism>
<comment type="similarity">
    <text evidence="2">Belongs to the peptidase S10 family.</text>
</comment>
<dbReference type="SUPFAM" id="SSF53474">
    <property type="entry name" value="alpha/beta-Hydrolases"/>
    <property type="match status" value="1"/>
</dbReference>
<evidence type="ECO:0000256" key="2">
    <source>
        <dbReference type="ARBA" id="ARBA00009431"/>
    </source>
</evidence>
<comment type="function">
    <text evidence="9">May be involved in vascular wall and kidney homeostasis.</text>
</comment>
<dbReference type="FunFam" id="3.40.50.1820:FF:000075">
    <property type="entry name" value="Carboxypeptidase"/>
    <property type="match status" value="1"/>
</dbReference>
<dbReference type="Gene3D" id="3.40.50.1820">
    <property type="entry name" value="alpha/beta hydrolase"/>
    <property type="match status" value="1"/>
</dbReference>
<evidence type="ECO:0000256" key="10">
    <source>
        <dbReference type="ARBA" id="ARBA00070242"/>
    </source>
</evidence>
<dbReference type="GO" id="GO:0004185">
    <property type="term" value="F:serine-type carboxypeptidase activity"/>
    <property type="evidence" value="ECO:0007669"/>
    <property type="project" value="InterPro"/>
</dbReference>
<comment type="subcellular location">
    <subcellularLocation>
        <location evidence="1">Secreted</location>
    </subcellularLocation>
</comment>
<dbReference type="InterPro" id="IPR001563">
    <property type="entry name" value="Peptidase_S10"/>
</dbReference>
<dbReference type="Pfam" id="PF00450">
    <property type="entry name" value="Peptidase_S10"/>
    <property type="match status" value="1"/>
</dbReference>
<evidence type="ECO:0000256" key="3">
    <source>
        <dbReference type="ARBA" id="ARBA00022525"/>
    </source>
</evidence>
<dbReference type="PANTHER" id="PTHR11802:SF3">
    <property type="entry name" value="RETINOID-INDUCIBLE SERINE CARBOXYPEPTIDASE"/>
    <property type="match status" value="1"/>
</dbReference>
<dbReference type="PRINTS" id="PR00724">
    <property type="entry name" value="CRBOXYPTASEC"/>
</dbReference>
<feature type="chain" id="PRO_5032820077" description="Retinoid-inducible serine carboxypeptidase" evidence="12">
    <location>
        <begin position="17"/>
        <end position="420"/>
    </location>
</feature>
<evidence type="ECO:0000256" key="11">
    <source>
        <dbReference type="ARBA" id="ARBA00077736"/>
    </source>
</evidence>
<sequence>MMLLIILVCCLCGASGKTGFGPTDQDWGFEEIRNGSYLFWWLHYTTATANYLERPLIIWLQGGPGGSSTGYGNFIEIGPWDQNLEVRNTSWVNYANILFVDNPVGTGFSYTDTYEYATTNEQVAEDFVEFLKGFYNRLPKFEDVPLYIFCESYGGKMTVEIALKLSQEIKAAGIRSNFKGVGLGDSWISPLDSVLSWAPYLYNLGFVDTQGYNYLTDYSQNVKNAIELEDWGEATNSYQIYQTLIESFTLGVDFYNVLTKVEAYAVKRPVNVKVTDPGPSITELMNGPVKEALNISGDWGIYSSLVFYSLQEDFMKPVTDVLEQLLNETDIKVGIYNGQLDLIVPTPGTINWMDKLNFKDAESWKNSISYGLVEDEIYEGIQRDAGNLSFFWVFRSGHMVPSDNPKAMYHILKEITNNFT</sequence>
<dbReference type="AlphaFoldDB" id="A0A834ME11"/>
<evidence type="ECO:0000256" key="12">
    <source>
        <dbReference type="SAM" id="SignalP"/>
    </source>
</evidence>
<protein>
    <recommendedName>
        <fullName evidence="10">Retinoid-inducible serine carboxypeptidase</fullName>
    </recommendedName>
    <alternativeName>
        <fullName evidence="11">Serine carboxypeptidase 1</fullName>
    </alternativeName>
</protein>
<evidence type="ECO:0000256" key="7">
    <source>
        <dbReference type="ARBA" id="ARBA00022801"/>
    </source>
</evidence>
<accession>A0A834ME11</accession>
<keyword evidence="8" id="KW-0325">Glycoprotein</keyword>
<evidence type="ECO:0000313" key="14">
    <source>
        <dbReference type="Proteomes" id="UP000625711"/>
    </source>
</evidence>
<dbReference type="EMBL" id="JAACXV010000261">
    <property type="protein sequence ID" value="KAF7281066.1"/>
    <property type="molecule type" value="Genomic_DNA"/>
</dbReference>
<gene>
    <name evidence="13" type="ORF">GWI33_005203</name>
</gene>
<keyword evidence="3" id="KW-0964">Secreted</keyword>
<evidence type="ECO:0000256" key="4">
    <source>
        <dbReference type="ARBA" id="ARBA00022645"/>
    </source>
</evidence>
<comment type="caution">
    <text evidence="13">The sequence shown here is derived from an EMBL/GenBank/DDBJ whole genome shotgun (WGS) entry which is preliminary data.</text>
</comment>
<proteinExistence type="inferred from homology"/>
<dbReference type="GO" id="GO:0006508">
    <property type="term" value="P:proteolysis"/>
    <property type="evidence" value="ECO:0007669"/>
    <property type="project" value="UniProtKB-KW"/>
</dbReference>
<keyword evidence="14" id="KW-1185">Reference proteome</keyword>
<dbReference type="GO" id="GO:0005576">
    <property type="term" value="C:extracellular region"/>
    <property type="evidence" value="ECO:0007669"/>
    <property type="project" value="UniProtKB-SubCell"/>
</dbReference>
<keyword evidence="5" id="KW-0645">Protease</keyword>
<keyword evidence="6 12" id="KW-0732">Signal</keyword>